<comment type="caution">
    <text evidence="2">The sequence shown here is derived from an EMBL/GenBank/DDBJ whole genome shotgun (WGS) entry which is preliminary data.</text>
</comment>
<dbReference type="OrthoDB" id="10615144at2759"/>
<feature type="region of interest" description="Disordered" evidence="1">
    <location>
        <begin position="17"/>
        <end position="100"/>
    </location>
</feature>
<sequence length="100" mass="10836">MPAGSAEELQAKELLQSLEALQAAEMTTPPPRETEEEAQADDDGLGKEKATPEKRRLQAQETLVDNGEDAQPTFPSDELPTPFKSTQKDLSLATPKASSR</sequence>
<evidence type="ECO:0000256" key="1">
    <source>
        <dbReference type="SAM" id="MobiDB-lite"/>
    </source>
</evidence>
<gene>
    <name evidence="2" type="ORF">AK812_SmicGene47314</name>
</gene>
<protein>
    <submittedName>
        <fullName evidence="2">Uncharacterized protein</fullName>
    </submittedName>
</protein>
<feature type="non-terminal residue" evidence="2">
    <location>
        <position position="100"/>
    </location>
</feature>
<feature type="compositionally biased region" description="Low complexity" evidence="1">
    <location>
        <begin position="17"/>
        <end position="27"/>
    </location>
</feature>
<name>A0A1Q9BS29_SYMMI</name>
<dbReference type="EMBL" id="LSRX01005467">
    <property type="protein sequence ID" value="OLP73444.1"/>
    <property type="molecule type" value="Genomic_DNA"/>
</dbReference>
<dbReference type="Proteomes" id="UP000186817">
    <property type="component" value="Unassembled WGS sequence"/>
</dbReference>
<feature type="compositionally biased region" description="Basic and acidic residues" evidence="1">
    <location>
        <begin position="44"/>
        <end position="58"/>
    </location>
</feature>
<feature type="compositionally biased region" description="Acidic residues" evidence="1">
    <location>
        <begin position="34"/>
        <end position="43"/>
    </location>
</feature>
<keyword evidence="3" id="KW-1185">Reference proteome</keyword>
<organism evidence="2 3">
    <name type="scientific">Symbiodinium microadriaticum</name>
    <name type="common">Dinoflagellate</name>
    <name type="synonym">Zooxanthella microadriatica</name>
    <dbReference type="NCBI Taxonomy" id="2951"/>
    <lineage>
        <taxon>Eukaryota</taxon>
        <taxon>Sar</taxon>
        <taxon>Alveolata</taxon>
        <taxon>Dinophyceae</taxon>
        <taxon>Suessiales</taxon>
        <taxon>Symbiodiniaceae</taxon>
        <taxon>Symbiodinium</taxon>
    </lineage>
</organism>
<evidence type="ECO:0000313" key="3">
    <source>
        <dbReference type="Proteomes" id="UP000186817"/>
    </source>
</evidence>
<accession>A0A1Q9BS29</accession>
<evidence type="ECO:0000313" key="2">
    <source>
        <dbReference type="EMBL" id="OLP73444.1"/>
    </source>
</evidence>
<proteinExistence type="predicted"/>
<dbReference type="AlphaFoldDB" id="A0A1Q9BS29"/>
<reference evidence="2 3" key="1">
    <citation type="submission" date="2016-02" db="EMBL/GenBank/DDBJ databases">
        <title>Genome analysis of coral dinoflagellate symbionts highlights evolutionary adaptations to a symbiotic lifestyle.</title>
        <authorList>
            <person name="Aranda M."/>
            <person name="Li Y."/>
            <person name="Liew Y.J."/>
            <person name="Baumgarten S."/>
            <person name="Simakov O."/>
            <person name="Wilson M."/>
            <person name="Piel J."/>
            <person name="Ashoor H."/>
            <person name="Bougouffa S."/>
            <person name="Bajic V.B."/>
            <person name="Ryu T."/>
            <person name="Ravasi T."/>
            <person name="Bayer T."/>
            <person name="Micklem G."/>
            <person name="Kim H."/>
            <person name="Bhak J."/>
            <person name="Lajeunesse T.C."/>
            <person name="Voolstra C.R."/>
        </authorList>
    </citation>
    <scope>NUCLEOTIDE SEQUENCE [LARGE SCALE GENOMIC DNA]</scope>
    <source>
        <strain evidence="2 3">CCMP2467</strain>
    </source>
</reference>